<dbReference type="AlphaFoldDB" id="B0RCM7"/>
<gene>
    <name evidence="2" type="ordered locus">CMS1686</name>
</gene>
<keyword evidence="3" id="KW-1185">Reference proteome</keyword>
<feature type="compositionally biased region" description="Pro residues" evidence="1">
    <location>
        <begin position="201"/>
        <end position="211"/>
    </location>
</feature>
<evidence type="ECO:0000256" key="1">
    <source>
        <dbReference type="SAM" id="MobiDB-lite"/>
    </source>
</evidence>
<feature type="compositionally biased region" description="Low complexity" evidence="1">
    <location>
        <begin position="146"/>
        <end position="162"/>
    </location>
</feature>
<feature type="compositionally biased region" description="Basic residues" evidence="1">
    <location>
        <begin position="133"/>
        <end position="142"/>
    </location>
</feature>
<feature type="region of interest" description="Disordered" evidence="1">
    <location>
        <begin position="192"/>
        <end position="211"/>
    </location>
</feature>
<name>B0RCM7_CLASE</name>
<accession>B0RCM7</accession>
<feature type="region of interest" description="Disordered" evidence="1">
    <location>
        <begin position="53"/>
        <end position="162"/>
    </location>
</feature>
<dbReference type="EMBL" id="AM849034">
    <property type="protein sequence ID" value="CAQ01795.1"/>
    <property type="molecule type" value="Genomic_DNA"/>
</dbReference>
<evidence type="ECO:0000313" key="2">
    <source>
        <dbReference type="EMBL" id="CAQ01795.1"/>
    </source>
</evidence>
<dbReference type="KEGG" id="cms:CMS1686"/>
<protein>
    <submittedName>
        <fullName evidence="2">Uncharacterized protein</fullName>
    </submittedName>
</protein>
<sequence>MRIVLGGRAPPHEVLRSRCDWRTSCRRAAWTATPRAQEPRCAALVGLPPRWSARRRPGGRWSRSRAARAPPPVHEAAPCPTTPTRAMRPVQVGAEVTQGRRRTGGRGAPHVTYAPPITPTRGQPRGVRGAAGTRRRTKRPCSRIRSASPCSTSRSCTSSDGSRAARRVDFSADLWITTVHPSACPHTVCPRARRVRHRHSPSPPGRLSPLC</sequence>
<organism evidence="2 3">
    <name type="scientific">Clavibacter sepedonicus</name>
    <name type="common">Clavibacter michiganensis subsp. sepedonicus</name>
    <dbReference type="NCBI Taxonomy" id="31964"/>
    <lineage>
        <taxon>Bacteria</taxon>
        <taxon>Bacillati</taxon>
        <taxon>Actinomycetota</taxon>
        <taxon>Actinomycetes</taxon>
        <taxon>Micrococcales</taxon>
        <taxon>Microbacteriaceae</taxon>
        <taxon>Clavibacter</taxon>
    </lineage>
</organism>
<dbReference type="HOGENOM" id="CLU_1303109_0_0_11"/>
<dbReference type="STRING" id="31964.CMS1686"/>
<reference evidence="2 3" key="1">
    <citation type="journal article" date="2008" name="J. Bacteriol.">
        <title>Genome of the actinomycete plant pathogen Clavibacter michiganensis subsp. sepedonicus suggests recent niche adaptation.</title>
        <authorList>
            <person name="Bentley S.D."/>
            <person name="Corton C."/>
            <person name="Brown S.E."/>
            <person name="Barron A."/>
            <person name="Clark L."/>
            <person name="Doggett J."/>
            <person name="Harris B."/>
            <person name="Ormond D."/>
            <person name="Quail M.A."/>
            <person name="May G."/>
            <person name="Francis D."/>
            <person name="Knudson D."/>
            <person name="Parkhill J."/>
            <person name="Ishimaru C.A."/>
        </authorList>
    </citation>
    <scope>NUCLEOTIDE SEQUENCE [LARGE SCALE GENOMIC DNA]</scope>
    <source>
        <strain evidence="3">ATCC 33113 / DSM 20744 / JCM 9667 / LMG 2889 / ICMP 2535 / C-1</strain>
    </source>
</reference>
<feature type="compositionally biased region" description="Basic residues" evidence="1">
    <location>
        <begin position="53"/>
        <end position="66"/>
    </location>
</feature>
<evidence type="ECO:0000313" key="3">
    <source>
        <dbReference type="Proteomes" id="UP000001318"/>
    </source>
</evidence>
<dbReference type="Proteomes" id="UP000001318">
    <property type="component" value="Chromosome"/>
</dbReference>
<proteinExistence type="predicted"/>